<comment type="caution">
    <text evidence="2">The sequence shown here is derived from an EMBL/GenBank/DDBJ whole genome shotgun (WGS) entry which is preliminary data.</text>
</comment>
<feature type="transmembrane region" description="Helical" evidence="1">
    <location>
        <begin position="50"/>
        <end position="70"/>
    </location>
</feature>
<evidence type="ECO:0000256" key="1">
    <source>
        <dbReference type="SAM" id="Phobius"/>
    </source>
</evidence>
<sequence>MEIEEIRKIYKSLEQLVLILMLIALPVFGMIYLYYNSGNLDWGLPELPDFLNGILAGSGTALLLVQYLLFHRKLKASFQKEELLKKVKIYANATRERFFILFICSLVSTLGLLFFSNPYFIVLFAGTLVFFSLAKPSPDRMGRLMKLKKEDRDIILEASRPE</sequence>
<feature type="transmembrane region" description="Helical" evidence="1">
    <location>
        <begin position="16"/>
        <end position="35"/>
    </location>
</feature>
<name>A0A841MHH8_9BACT</name>
<keyword evidence="1" id="KW-1133">Transmembrane helix</keyword>
<dbReference type="EMBL" id="JACIJO010000001">
    <property type="protein sequence ID" value="MBB6324779.1"/>
    <property type="molecule type" value="Genomic_DNA"/>
</dbReference>
<protein>
    <submittedName>
        <fullName evidence="2">Magnesium-transporting ATPase (P-type)</fullName>
    </submittedName>
</protein>
<accession>A0A841MHH8</accession>
<feature type="transmembrane region" description="Helical" evidence="1">
    <location>
        <begin position="98"/>
        <end position="115"/>
    </location>
</feature>
<evidence type="ECO:0000313" key="2">
    <source>
        <dbReference type="EMBL" id="MBB6324779.1"/>
    </source>
</evidence>
<evidence type="ECO:0000313" key="3">
    <source>
        <dbReference type="Proteomes" id="UP000588604"/>
    </source>
</evidence>
<dbReference type="AlphaFoldDB" id="A0A841MHH8"/>
<proteinExistence type="predicted"/>
<dbReference type="RefSeq" id="WP_184492734.1">
    <property type="nucleotide sequence ID" value="NZ_JACIJO010000001.1"/>
</dbReference>
<dbReference type="Proteomes" id="UP000588604">
    <property type="component" value="Unassembled WGS sequence"/>
</dbReference>
<organism evidence="2 3">
    <name type="scientific">Algoriphagus iocasae</name>
    <dbReference type="NCBI Taxonomy" id="1836499"/>
    <lineage>
        <taxon>Bacteria</taxon>
        <taxon>Pseudomonadati</taxon>
        <taxon>Bacteroidota</taxon>
        <taxon>Cytophagia</taxon>
        <taxon>Cytophagales</taxon>
        <taxon>Cyclobacteriaceae</taxon>
        <taxon>Algoriphagus</taxon>
    </lineage>
</organism>
<feature type="transmembrane region" description="Helical" evidence="1">
    <location>
        <begin position="121"/>
        <end position="138"/>
    </location>
</feature>
<reference evidence="2 3" key="1">
    <citation type="submission" date="2020-08" db="EMBL/GenBank/DDBJ databases">
        <title>Genomic Encyclopedia of Type Strains, Phase IV (KMG-IV): sequencing the most valuable type-strain genomes for metagenomic binning, comparative biology and taxonomic classification.</title>
        <authorList>
            <person name="Goeker M."/>
        </authorList>
    </citation>
    <scope>NUCLEOTIDE SEQUENCE [LARGE SCALE GENOMIC DNA]</scope>
    <source>
        <strain evidence="2 3">DSM 102044</strain>
    </source>
</reference>
<gene>
    <name evidence="2" type="ORF">FHS59_000394</name>
</gene>
<keyword evidence="1" id="KW-0812">Transmembrane</keyword>
<keyword evidence="1" id="KW-0472">Membrane</keyword>
<keyword evidence="3" id="KW-1185">Reference proteome</keyword>